<accession>A0ABD2MM65</accession>
<comment type="caution">
    <text evidence="1">The sequence shown here is derived from an EMBL/GenBank/DDBJ whole genome shotgun (WGS) entry which is preliminary data.</text>
</comment>
<dbReference type="Proteomes" id="UP001516400">
    <property type="component" value="Unassembled WGS sequence"/>
</dbReference>
<reference evidence="1 2" key="1">
    <citation type="journal article" date="2021" name="BMC Biol.">
        <title>Horizontally acquired antibacterial genes associated with adaptive radiation of ladybird beetles.</title>
        <authorList>
            <person name="Li H.S."/>
            <person name="Tang X.F."/>
            <person name="Huang Y.H."/>
            <person name="Xu Z.Y."/>
            <person name="Chen M.L."/>
            <person name="Du X.Y."/>
            <person name="Qiu B.Y."/>
            <person name="Chen P.T."/>
            <person name="Zhang W."/>
            <person name="Slipinski A."/>
            <person name="Escalona H.E."/>
            <person name="Waterhouse R.M."/>
            <person name="Zwick A."/>
            <person name="Pang H."/>
        </authorList>
    </citation>
    <scope>NUCLEOTIDE SEQUENCE [LARGE SCALE GENOMIC DNA]</scope>
    <source>
        <strain evidence="1">SYSU2018</strain>
    </source>
</reference>
<proteinExistence type="predicted"/>
<dbReference type="AlphaFoldDB" id="A0ABD2MM65"/>
<keyword evidence="2" id="KW-1185">Reference proteome</keyword>
<evidence type="ECO:0000313" key="1">
    <source>
        <dbReference type="EMBL" id="KAL3267161.1"/>
    </source>
</evidence>
<name>A0ABD2MM65_9CUCU</name>
<dbReference type="EMBL" id="JABFTP020000001">
    <property type="protein sequence ID" value="KAL3267161.1"/>
    <property type="molecule type" value="Genomic_DNA"/>
</dbReference>
<protein>
    <submittedName>
        <fullName evidence="1">Uncharacterized protein</fullName>
    </submittedName>
</protein>
<evidence type="ECO:0000313" key="2">
    <source>
        <dbReference type="Proteomes" id="UP001516400"/>
    </source>
</evidence>
<sequence length="162" mass="18685">MEEYLLRELRNYVVGAIRREKAYLKFHVNNKRKDSKRLWSALDKLNIHRNALKNLPKSISVEALNNHYINSVLDTDIDLGLLDHYQSNLKPVIEELCEFVEVNEIEVLKVFGTITSSAAGNDNLSQQLWKIVMPHCLGHLTHIIDYSLTTGVVPKLWKIVHV</sequence>
<gene>
    <name evidence="1" type="ORF">HHI36_011300</name>
</gene>
<organism evidence="1 2">
    <name type="scientific">Cryptolaemus montrouzieri</name>
    <dbReference type="NCBI Taxonomy" id="559131"/>
    <lineage>
        <taxon>Eukaryota</taxon>
        <taxon>Metazoa</taxon>
        <taxon>Ecdysozoa</taxon>
        <taxon>Arthropoda</taxon>
        <taxon>Hexapoda</taxon>
        <taxon>Insecta</taxon>
        <taxon>Pterygota</taxon>
        <taxon>Neoptera</taxon>
        <taxon>Endopterygota</taxon>
        <taxon>Coleoptera</taxon>
        <taxon>Polyphaga</taxon>
        <taxon>Cucujiformia</taxon>
        <taxon>Coccinelloidea</taxon>
        <taxon>Coccinellidae</taxon>
        <taxon>Scymninae</taxon>
        <taxon>Scymnini</taxon>
        <taxon>Cryptolaemus</taxon>
    </lineage>
</organism>